<evidence type="ECO:0000256" key="1">
    <source>
        <dbReference type="SAM" id="MobiDB-lite"/>
    </source>
</evidence>
<protein>
    <submittedName>
        <fullName evidence="2">Uncharacterized protein</fullName>
    </submittedName>
</protein>
<comment type="caution">
    <text evidence="2">The sequence shown here is derived from an EMBL/GenBank/DDBJ whole genome shotgun (WGS) entry which is preliminary data.</text>
</comment>
<dbReference type="EMBL" id="BAABUK010000037">
    <property type="protein sequence ID" value="GAA5816993.1"/>
    <property type="molecule type" value="Genomic_DNA"/>
</dbReference>
<dbReference type="Proteomes" id="UP001473302">
    <property type="component" value="Unassembled WGS sequence"/>
</dbReference>
<proteinExistence type="predicted"/>
<feature type="compositionally biased region" description="Low complexity" evidence="1">
    <location>
        <begin position="21"/>
        <end position="42"/>
    </location>
</feature>
<keyword evidence="3" id="KW-1185">Reference proteome</keyword>
<gene>
    <name evidence="2" type="ORF">MFLAVUS_010528</name>
</gene>
<accession>A0ABP9ZCY6</accession>
<organism evidence="2 3">
    <name type="scientific">Mucor flavus</name>
    <dbReference type="NCBI Taxonomy" id="439312"/>
    <lineage>
        <taxon>Eukaryota</taxon>
        <taxon>Fungi</taxon>
        <taxon>Fungi incertae sedis</taxon>
        <taxon>Mucoromycota</taxon>
        <taxon>Mucoromycotina</taxon>
        <taxon>Mucoromycetes</taxon>
        <taxon>Mucorales</taxon>
        <taxon>Mucorineae</taxon>
        <taxon>Mucoraceae</taxon>
        <taxon>Mucor</taxon>
    </lineage>
</organism>
<feature type="region of interest" description="Disordered" evidence="1">
    <location>
        <begin position="1"/>
        <end position="53"/>
    </location>
</feature>
<evidence type="ECO:0000313" key="2">
    <source>
        <dbReference type="EMBL" id="GAA5816993.1"/>
    </source>
</evidence>
<name>A0ABP9ZCY6_9FUNG</name>
<sequence>MLRSNNKNMSDKMKSKQPDLSSFFSPRSSSDTSNDSVSSSSNYAAVPDSKASSAPDTFHIIHKQFSDRGKSGWTISYPF</sequence>
<evidence type="ECO:0000313" key="3">
    <source>
        <dbReference type="Proteomes" id="UP001473302"/>
    </source>
</evidence>
<reference evidence="2 3" key="1">
    <citation type="submission" date="2024-04" db="EMBL/GenBank/DDBJ databases">
        <title>genome sequences of Mucor flavus KT1a and Helicostylum pulchrum KT1b strains isolated from the surface of a dry-aged beef.</title>
        <authorList>
            <person name="Toyotome T."/>
            <person name="Hosono M."/>
            <person name="Torimaru M."/>
            <person name="Fukuda K."/>
            <person name="Mikami N."/>
        </authorList>
    </citation>
    <scope>NUCLEOTIDE SEQUENCE [LARGE SCALE GENOMIC DNA]</scope>
    <source>
        <strain evidence="2 3">KT1a</strain>
    </source>
</reference>